<evidence type="ECO:0000313" key="22">
    <source>
        <dbReference type="Proteomes" id="UP000008144"/>
    </source>
</evidence>
<dbReference type="Gene3D" id="3.40.47.10">
    <property type="match status" value="2"/>
</dbReference>
<dbReference type="FunFam" id="3.40.47.10:FF:000024">
    <property type="entry name" value="3-oxoacyl-[acyl-carrier-protein] synthase, mitochondrial"/>
    <property type="match status" value="1"/>
</dbReference>
<comment type="catalytic activity">
    <reaction evidence="10">
        <text>tetradecanoyl-[ACP] + malonyl-[ACP] + H(+) = 3-oxohexadecanoyl-[ACP] + holo-[ACP] + CO2</text>
        <dbReference type="Rhea" id="RHEA:41900"/>
        <dbReference type="Rhea" id="RHEA-COMP:9623"/>
        <dbReference type="Rhea" id="RHEA-COMP:9648"/>
        <dbReference type="Rhea" id="RHEA-COMP:9649"/>
        <dbReference type="Rhea" id="RHEA-COMP:9685"/>
        <dbReference type="ChEBI" id="CHEBI:15378"/>
        <dbReference type="ChEBI" id="CHEBI:16526"/>
        <dbReference type="ChEBI" id="CHEBI:64479"/>
        <dbReference type="ChEBI" id="CHEBI:78449"/>
        <dbReference type="ChEBI" id="CHEBI:78477"/>
        <dbReference type="ChEBI" id="CHEBI:78478"/>
    </reaction>
    <physiologicalReaction direction="left-to-right" evidence="10">
        <dbReference type="Rhea" id="RHEA:41901"/>
    </physiologicalReaction>
</comment>
<dbReference type="InterPro" id="IPR000794">
    <property type="entry name" value="Beta-ketoacyl_synthase"/>
</dbReference>
<proteinExistence type="inferred from homology"/>
<comment type="similarity">
    <text evidence="2 17 19">Belongs to the thiolase-like superfamily. Beta-ketoacyl-ACP synthases family.</text>
</comment>
<comment type="catalytic activity">
    <reaction evidence="12">
        <text>a fatty acyl-[ACP] + malonyl-[ACP] + H(+) = a 3-oxoacyl-[ACP] + holo-[ACP] + CO2</text>
        <dbReference type="Rhea" id="RHEA:22836"/>
        <dbReference type="Rhea" id="RHEA-COMP:9623"/>
        <dbReference type="Rhea" id="RHEA-COMP:9685"/>
        <dbReference type="Rhea" id="RHEA-COMP:9916"/>
        <dbReference type="Rhea" id="RHEA-COMP:14125"/>
        <dbReference type="ChEBI" id="CHEBI:15378"/>
        <dbReference type="ChEBI" id="CHEBI:16526"/>
        <dbReference type="ChEBI" id="CHEBI:64479"/>
        <dbReference type="ChEBI" id="CHEBI:78449"/>
        <dbReference type="ChEBI" id="CHEBI:78776"/>
        <dbReference type="ChEBI" id="CHEBI:138651"/>
        <dbReference type="EC" id="2.3.1.41"/>
    </reaction>
    <physiologicalReaction direction="left-to-right" evidence="12">
        <dbReference type="Rhea" id="RHEA:22837"/>
    </physiologicalReaction>
</comment>
<comment type="catalytic activity">
    <reaction evidence="11">
        <text>dodecanoyl-[ACP] + malonyl-[ACP] + H(+) = 3-oxotetradecanoyl-[ACP] + holo-[ACP] + CO2</text>
        <dbReference type="Rhea" id="RHEA:41884"/>
        <dbReference type="Rhea" id="RHEA-COMP:9623"/>
        <dbReference type="Rhea" id="RHEA-COMP:9644"/>
        <dbReference type="Rhea" id="RHEA-COMP:9645"/>
        <dbReference type="Rhea" id="RHEA-COMP:9685"/>
        <dbReference type="ChEBI" id="CHEBI:15378"/>
        <dbReference type="ChEBI" id="CHEBI:16526"/>
        <dbReference type="ChEBI" id="CHEBI:64479"/>
        <dbReference type="ChEBI" id="CHEBI:65264"/>
        <dbReference type="ChEBI" id="CHEBI:78449"/>
        <dbReference type="ChEBI" id="CHEBI:78473"/>
    </reaction>
    <physiologicalReaction direction="left-to-right" evidence="11">
        <dbReference type="Rhea" id="RHEA:41885"/>
    </physiologicalReaction>
</comment>
<dbReference type="PROSITE" id="PS00606">
    <property type="entry name" value="KS3_1"/>
    <property type="match status" value="1"/>
</dbReference>
<dbReference type="InterPro" id="IPR014031">
    <property type="entry name" value="Ketoacyl_synth_C"/>
</dbReference>
<keyword evidence="22" id="KW-1185">Reference proteome</keyword>
<keyword evidence="4 17" id="KW-0808">Transferase</keyword>
<evidence type="ECO:0000313" key="21">
    <source>
        <dbReference type="Ensembl" id="ENSCINP00000016402.3"/>
    </source>
</evidence>
<dbReference type="InterPro" id="IPR020841">
    <property type="entry name" value="PKS_Beta-ketoAc_synthase_dom"/>
</dbReference>
<dbReference type="OMA" id="QIGHCLG"/>
<keyword evidence="8" id="KW-0012">Acyltransferase</keyword>
<dbReference type="SMART" id="SM00825">
    <property type="entry name" value="PKS_KS"/>
    <property type="match status" value="1"/>
</dbReference>
<comment type="pathway">
    <text evidence="1">Lipid metabolism; fatty acid biosynthesis.</text>
</comment>
<dbReference type="PANTHER" id="PTHR11712:SF336">
    <property type="entry name" value="3-OXOACYL-[ACYL-CARRIER-PROTEIN] SYNTHASE, MITOCHONDRIAL"/>
    <property type="match status" value="1"/>
</dbReference>
<evidence type="ECO:0000256" key="12">
    <source>
        <dbReference type="ARBA" id="ARBA00048506"/>
    </source>
</evidence>
<evidence type="ECO:0000256" key="10">
    <source>
        <dbReference type="ARBA" id="ARBA00047451"/>
    </source>
</evidence>
<evidence type="ECO:0000256" key="19">
    <source>
        <dbReference type="RuleBase" id="RU003694"/>
    </source>
</evidence>
<evidence type="ECO:0000256" key="4">
    <source>
        <dbReference type="ARBA" id="ARBA00022679"/>
    </source>
</evidence>
<evidence type="ECO:0000256" key="1">
    <source>
        <dbReference type="ARBA" id="ARBA00005194"/>
    </source>
</evidence>
<dbReference type="NCBIfam" id="NF005589">
    <property type="entry name" value="PRK07314.1"/>
    <property type="match status" value="1"/>
</dbReference>
<evidence type="ECO:0000256" key="15">
    <source>
        <dbReference type="ARBA" id="ARBA00049533"/>
    </source>
</evidence>
<dbReference type="Proteomes" id="UP000008144">
    <property type="component" value="Unassembled WGS sequence"/>
</dbReference>
<reference evidence="21" key="3">
    <citation type="submission" date="2025-09" db="UniProtKB">
        <authorList>
            <consortium name="Ensembl"/>
        </authorList>
    </citation>
    <scope>IDENTIFICATION</scope>
</reference>
<evidence type="ECO:0000256" key="18">
    <source>
        <dbReference type="PIRSR" id="PIRSR000447-1"/>
    </source>
</evidence>
<reference evidence="21" key="2">
    <citation type="submission" date="2025-08" db="UniProtKB">
        <authorList>
            <consortium name="Ensembl"/>
        </authorList>
    </citation>
    <scope>IDENTIFICATION</scope>
</reference>
<dbReference type="InterPro" id="IPR016039">
    <property type="entry name" value="Thiolase-like"/>
</dbReference>
<comment type="catalytic activity">
    <reaction evidence="15">
        <text>octanoyl-[ACP] + malonyl-[ACP] + H(+) = 3-oxodecanoyl-[ACP] + holo-[ACP] + CO2</text>
        <dbReference type="Rhea" id="RHEA:41852"/>
        <dbReference type="Rhea" id="RHEA-COMP:9623"/>
        <dbReference type="Rhea" id="RHEA-COMP:9636"/>
        <dbReference type="Rhea" id="RHEA-COMP:9637"/>
        <dbReference type="Rhea" id="RHEA-COMP:9685"/>
        <dbReference type="ChEBI" id="CHEBI:15378"/>
        <dbReference type="ChEBI" id="CHEBI:16526"/>
        <dbReference type="ChEBI" id="CHEBI:64479"/>
        <dbReference type="ChEBI" id="CHEBI:78449"/>
        <dbReference type="ChEBI" id="CHEBI:78463"/>
        <dbReference type="ChEBI" id="CHEBI:78464"/>
    </reaction>
    <physiologicalReaction direction="left-to-right" evidence="15">
        <dbReference type="Rhea" id="RHEA:41853"/>
    </physiologicalReaction>
</comment>
<keyword evidence="7 17" id="KW-0275">Fatty acid biosynthesis</keyword>
<dbReference type="SUPFAM" id="SSF53901">
    <property type="entry name" value="Thiolase-like"/>
    <property type="match status" value="2"/>
</dbReference>
<dbReference type="InParanoid" id="F6SSW4"/>
<dbReference type="InterPro" id="IPR017568">
    <property type="entry name" value="3-oxoacyl-ACP_synth-2"/>
</dbReference>
<evidence type="ECO:0000256" key="7">
    <source>
        <dbReference type="ARBA" id="ARBA00023160"/>
    </source>
</evidence>
<evidence type="ECO:0000256" key="9">
    <source>
        <dbReference type="ARBA" id="ARBA00047394"/>
    </source>
</evidence>
<dbReference type="CDD" id="cd00834">
    <property type="entry name" value="KAS_I_II"/>
    <property type="match status" value="1"/>
</dbReference>
<evidence type="ECO:0000256" key="11">
    <source>
        <dbReference type="ARBA" id="ARBA00047578"/>
    </source>
</evidence>
<evidence type="ECO:0000256" key="13">
    <source>
        <dbReference type="ARBA" id="ARBA00049109"/>
    </source>
</evidence>
<dbReference type="Pfam" id="PF02801">
    <property type="entry name" value="Ketoacyl-synt_C"/>
    <property type="match status" value="1"/>
</dbReference>
<comment type="catalytic activity">
    <reaction evidence="14">
        <text>butanoyl-[ACP] + malonyl-[ACP] + H(+) = 3-oxohexanoyl-[ACP] + holo-[ACP] + CO2</text>
        <dbReference type="Rhea" id="RHEA:41820"/>
        <dbReference type="Rhea" id="RHEA-COMP:9623"/>
        <dbReference type="Rhea" id="RHEA-COMP:9628"/>
        <dbReference type="Rhea" id="RHEA-COMP:9629"/>
        <dbReference type="Rhea" id="RHEA-COMP:9685"/>
        <dbReference type="ChEBI" id="CHEBI:15378"/>
        <dbReference type="ChEBI" id="CHEBI:16526"/>
        <dbReference type="ChEBI" id="CHEBI:64479"/>
        <dbReference type="ChEBI" id="CHEBI:78449"/>
        <dbReference type="ChEBI" id="CHEBI:78454"/>
        <dbReference type="ChEBI" id="CHEBI:78456"/>
    </reaction>
    <physiologicalReaction direction="left-to-right" evidence="14">
        <dbReference type="Rhea" id="RHEA:41821"/>
    </physiologicalReaction>
</comment>
<evidence type="ECO:0000256" key="14">
    <source>
        <dbReference type="ARBA" id="ARBA00049449"/>
    </source>
</evidence>
<dbReference type="HOGENOM" id="CLU_000022_69_2_1"/>
<keyword evidence="5" id="KW-0276">Fatty acid metabolism</keyword>
<name>F6SSW4_CIOIN</name>
<keyword evidence="6" id="KW-0443">Lipid metabolism</keyword>
<dbReference type="PIRSF" id="PIRSF000447">
    <property type="entry name" value="KAS_II"/>
    <property type="match status" value="1"/>
</dbReference>
<evidence type="ECO:0000256" key="8">
    <source>
        <dbReference type="ARBA" id="ARBA00023315"/>
    </source>
</evidence>
<dbReference type="GO" id="GO:0006633">
    <property type="term" value="P:fatty acid biosynthetic process"/>
    <property type="evidence" value="ECO:0000318"/>
    <property type="project" value="GO_Central"/>
</dbReference>
<dbReference type="AlphaFoldDB" id="F6SSW4"/>
<comment type="catalytic activity">
    <reaction evidence="9">
        <text>hexanoyl-[ACP] + malonyl-[ACP] + H(+) = 3-oxooctanoyl-[ACP] + holo-[ACP] + CO2</text>
        <dbReference type="Rhea" id="RHEA:41836"/>
        <dbReference type="Rhea" id="RHEA-COMP:9623"/>
        <dbReference type="Rhea" id="RHEA-COMP:9632"/>
        <dbReference type="Rhea" id="RHEA-COMP:9633"/>
        <dbReference type="Rhea" id="RHEA-COMP:9685"/>
        <dbReference type="ChEBI" id="CHEBI:15378"/>
        <dbReference type="ChEBI" id="CHEBI:16526"/>
        <dbReference type="ChEBI" id="CHEBI:64479"/>
        <dbReference type="ChEBI" id="CHEBI:78449"/>
        <dbReference type="ChEBI" id="CHEBI:78459"/>
        <dbReference type="ChEBI" id="CHEBI:78460"/>
    </reaction>
    <physiologicalReaction direction="left-to-right" evidence="9">
        <dbReference type="Rhea" id="RHEA:41837"/>
    </physiologicalReaction>
</comment>
<reference evidence="22" key="1">
    <citation type="journal article" date="2002" name="Science">
        <title>The draft genome of Ciona intestinalis: insights into chordate and vertebrate origins.</title>
        <authorList>
            <person name="Dehal P."/>
            <person name="Satou Y."/>
            <person name="Campbell R.K."/>
            <person name="Chapman J."/>
            <person name="Degnan B."/>
            <person name="De Tomaso A."/>
            <person name="Davidson B."/>
            <person name="Di Gregorio A."/>
            <person name="Gelpke M."/>
            <person name="Goodstein D.M."/>
            <person name="Harafuji N."/>
            <person name="Hastings K.E."/>
            <person name="Ho I."/>
            <person name="Hotta K."/>
            <person name="Huang W."/>
            <person name="Kawashima T."/>
            <person name="Lemaire P."/>
            <person name="Martinez D."/>
            <person name="Meinertzhagen I.A."/>
            <person name="Necula S."/>
            <person name="Nonaka M."/>
            <person name="Putnam N."/>
            <person name="Rash S."/>
            <person name="Saiga H."/>
            <person name="Satake M."/>
            <person name="Terry A."/>
            <person name="Yamada L."/>
            <person name="Wang H.G."/>
            <person name="Awazu S."/>
            <person name="Azumi K."/>
            <person name="Boore J."/>
            <person name="Branno M."/>
            <person name="Chin-Bow S."/>
            <person name="DeSantis R."/>
            <person name="Doyle S."/>
            <person name="Francino P."/>
            <person name="Keys D.N."/>
            <person name="Haga S."/>
            <person name="Hayashi H."/>
            <person name="Hino K."/>
            <person name="Imai K.S."/>
            <person name="Inaba K."/>
            <person name="Kano S."/>
            <person name="Kobayashi K."/>
            <person name="Kobayashi M."/>
            <person name="Lee B.I."/>
            <person name="Makabe K.W."/>
            <person name="Manohar C."/>
            <person name="Matassi G."/>
            <person name="Medina M."/>
            <person name="Mochizuki Y."/>
            <person name="Mount S."/>
            <person name="Morishita T."/>
            <person name="Miura S."/>
            <person name="Nakayama A."/>
            <person name="Nishizaka S."/>
            <person name="Nomoto H."/>
            <person name="Ohta F."/>
            <person name="Oishi K."/>
            <person name="Rigoutsos I."/>
            <person name="Sano M."/>
            <person name="Sasaki A."/>
            <person name="Sasakura Y."/>
            <person name="Shoguchi E."/>
            <person name="Shin-i T."/>
            <person name="Spagnuolo A."/>
            <person name="Stainier D."/>
            <person name="Suzuki M.M."/>
            <person name="Tassy O."/>
            <person name="Takatori N."/>
            <person name="Tokuoka M."/>
            <person name="Yagi K."/>
            <person name="Yoshizaki F."/>
            <person name="Wada S."/>
            <person name="Zhang C."/>
            <person name="Hyatt P.D."/>
            <person name="Larimer F."/>
            <person name="Detter C."/>
            <person name="Doggett N."/>
            <person name="Glavina T."/>
            <person name="Hawkins T."/>
            <person name="Richardson P."/>
            <person name="Lucas S."/>
            <person name="Kohara Y."/>
            <person name="Levine M."/>
            <person name="Satoh N."/>
            <person name="Rokhsar D.S."/>
        </authorList>
    </citation>
    <scope>NUCLEOTIDE SEQUENCE [LARGE SCALE GENOMIC DNA]</scope>
</reference>
<evidence type="ECO:0000256" key="6">
    <source>
        <dbReference type="ARBA" id="ARBA00023098"/>
    </source>
</evidence>
<dbReference type="NCBIfam" id="TIGR03150">
    <property type="entry name" value="fabF"/>
    <property type="match status" value="1"/>
</dbReference>
<evidence type="ECO:0000256" key="17">
    <source>
        <dbReference type="PIRNR" id="PIRNR000447"/>
    </source>
</evidence>
<dbReference type="PROSITE" id="PS52004">
    <property type="entry name" value="KS3_2"/>
    <property type="match status" value="1"/>
</dbReference>
<evidence type="ECO:0000259" key="20">
    <source>
        <dbReference type="PROSITE" id="PS52004"/>
    </source>
</evidence>
<dbReference type="GO" id="GO:0005739">
    <property type="term" value="C:mitochondrion"/>
    <property type="evidence" value="ECO:0000318"/>
    <property type="project" value="GO_Central"/>
</dbReference>
<dbReference type="Pfam" id="PF00109">
    <property type="entry name" value="ketoacyl-synt"/>
    <property type="match status" value="1"/>
</dbReference>
<sequence>CLLLFLKRCRTRLLHTRPVSDIWVKRKSSKSRNVVVTGIGIVSPLGCGVDFVWSRLLKGCCGITNIHFNNCDIPCKVGAGVPEGSGPGQFSAKVSREVSKATAFAAAAAEEALNDACWSPVTDVDQQRTGVALGMGMVDLDAVSSTVNDLNAKGYRAVSPYFIPRILLNMGAGHISMKYKLKGPNHSVSTACTTGAHAIGDAARFIIHNDADVMVAGGAESCLNVLAFSGFSKARALSTKYNDNPKVASRPFHPDRDGFVMGEGAAVLVLEEEQHAVQRGAKIYASLLGYGLSADASHITAPPEDGNGAYRCMKSAVQDAGVKLDEVTYINAHATSTPLGDAAENRAIKRLFQNSPPAVSSTKGAVAHMLGAAGAIEAAFTVLSCYHSQLPPTLNLDRTDPEMDLNYVPLTTQKWCPKTDRRIALTNSFGFGGTNASLCFSSV</sequence>
<dbReference type="PANTHER" id="PTHR11712">
    <property type="entry name" value="POLYKETIDE SYNTHASE-RELATED"/>
    <property type="match status" value="1"/>
</dbReference>
<dbReference type="FunCoup" id="F6SSW4">
    <property type="interactions" value="117"/>
</dbReference>
<comment type="function">
    <text evidence="16">May play a role in the biosynthesis of lipoic acid as well as longer chain fatty acids required for optimal mitochondrial function.</text>
</comment>
<accession>F6SSW4</accession>
<organism evidence="21 22">
    <name type="scientific">Ciona intestinalis</name>
    <name type="common">Transparent sea squirt</name>
    <name type="synonym">Ascidia intestinalis</name>
    <dbReference type="NCBI Taxonomy" id="7719"/>
    <lineage>
        <taxon>Eukaryota</taxon>
        <taxon>Metazoa</taxon>
        <taxon>Chordata</taxon>
        <taxon>Tunicata</taxon>
        <taxon>Ascidiacea</taxon>
        <taxon>Phlebobranchia</taxon>
        <taxon>Cionidae</taxon>
        <taxon>Ciona</taxon>
    </lineage>
</organism>
<dbReference type="GeneTree" id="ENSGT00940000157768"/>
<evidence type="ECO:0000256" key="2">
    <source>
        <dbReference type="ARBA" id="ARBA00008467"/>
    </source>
</evidence>
<dbReference type="InterPro" id="IPR018201">
    <property type="entry name" value="Ketoacyl_synth_AS"/>
</dbReference>
<evidence type="ECO:0000256" key="3">
    <source>
        <dbReference type="ARBA" id="ARBA00022516"/>
    </source>
</evidence>
<dbReference type="Ensembl" id="ENSCINT00000016402.3">
    <property type="protein sequence ID" value="ENSCINP00000016402.3"/>
    <property type="gene ID" value="ENSCING00000011683.2"/>
</dbReference>
<dbReference type="GO" id="GO:0004315">
    <property type="term" value="F:3-oxoacyl-[acyl-carrier-protein] synthase activity"/>
    <property type="evidence" value="ECO:0000318"/>
    <property type="project" value="GO_Central"/>
</dbReference>
<dbReference type="STRING" id="7719.ENSCINP00000016402"/>
<dbReference type="FunFam" id="3.40.47.10:FF:000015">
    <property type="entry name" value="3-oxoacyl-[acyl-carrier-protein] synthase, mitochondrial"/>
    <property type="match status" value="1"/>
</dbReference>
<evidence type="ECO:0000256" key="16">
    <source>
        <dbReference type="ARBA" id="ARBA00054575"/>
    </source>
</evidence>
<gene>
    <name evidence="21" type="primary">LOC100178841</name>
</gene>
<dbReference type="InterPro" id="IPR014030">
    <property type="entry name" value="Ketoacyl_synth_N"/>
</dbReference>
<feature type="active site" description="For beta-ketoacyl synthase activity" evidence="18">
    <location>
        <position position="192"/>
    </location>
</feature>
<protein>
    <recommendedName>
        <fullName evidence="17">3-oxoacyl-[acyl-carrier-protein] synthase</fullName>
    </recommendedName>
</protein>
<feature type="domain" description="Ketosynthase family 3 (KS3)" evidence="20">
    <location>
        <begin position="31"/>
        <end position="442"/>
    </location>
</feature>
<keyword evidence="3 17" id="KW-0444">Lipid biosynthesis</keyword>
<comment type="catalytic activity">
    <reaction evidence="13">
        <text>decanoyl-[ACP] + malonyl-[ACP] + H(+) = 3-oxododecanoyl-[ACP] + holo-[ACP] + CO2</text>
        <dbReference type="Rhea" id="RHEA:41868"/>
        <dbReference type="Rhea" id="RHEA-COMP:9623"/>
        <dbReference type="Rhea" id="RHEA-COMP:9640"/>
        <dbReference type="Rhea" id="RHEA-COMP:9641"/>
        <dbReference type="Rhea" id="RHEA-COMP:9685"/>
        <dbReference type="ChEBI" id="CHEBI:15378"/>
        <dbReference type="ChEBI" id="CHEBI:16526"/>
        <dbReference type="ChEBI" id="CHEBI:64479"/>
        <dbReference type="ChEBI" id="CHEBI:78449"/>
        <dbReference type="ChEBI" id="CHEBI:78468"/>
        <dbReference type="ChEBI" id="CHEBI:78469"/>
    </reaction>
    <physiologicalReaction direction="left-to-right" evidence="13">
        <dbReference type="Rhea" id="RHEA:41869"/>
    </physiologicalReaction>
</comment>
<evidence type="ECO:0000256" key="5">
    <source>
        <dbReference type="ARBA" id="ARBA00022832"/>
    </source>
</evidence>